<protein>
    <recommendedName>
        <fullName evidence="3">cyclin-dependent kinase</fullName>
        <ecNumber evidence="3">2.7.11.22</ecNumber>
    </recommendedName>
</protein>
<dbReference type="InterPro" id="IPR000719">
    <property type="entry name" value="Prot_kinase_dom"/>
</dbReference>
<comment type="similarity">
    <text evidence="2">Belongs to the protein kinase superfamily. CMGC Ser/Thr protein kinase family. CDC2/CDKX subfamily.</text>
</comment>
<evidence type="ECO:0000313" key="15">
    <source>
        <dbReference type="Proteomes" id="UP001143981"/>
    </source>
</evidence>
<evidence type="ECO:0000256" key="10">
    <source>
        <dbReference type="ARBA" id="ARBA00047811"/>
    </source>
</evidence>
<name>A0A9W7XRV6_9FUNG</name>
<dbReference type="InterPro" id="IPR050108">
    <property type="entry name" value="CDK"/>
</dbReference>
<dbReference type="Pfam" id="PF00069">
    <property type="entry name" value="Pkinase"/>
    <property type="match status" value="1"/>
</dbReference>
<evidence type="ECO:0000256" key="12">
    <source>
        <dbReference type="SAM" id="MobiDB-lite"/>
    </source>
</evidence>
<dbReference type="EMBL" id="JANBOI010004245">
    <property type="protein sequence ID" value="KAJ1717907.1"/>
    <property type="molecule type" value="Genomic_DNA"/>
</dbReference>
<gene>
    <name evidence="14" type="ORF">LPJ61_007058</name>
</gene>
<keyword evidence="15" id="KW-1185">Reference proteome</keyword>
<evidence type="ECO:0000256" key="11">
    <source>
        <dbReference type="ARBA" id="ARBA00048367"/>
    </source>
</evidence>
<feature type="non-terminal residue" evidence="14">
    <location>
        <position position="323"/>
    </location>
</feature>
<dbReference type="Gene3D" id="1.10.510.10">
    <property type="entry name" value="Transferase(Phosphotransferase) domain 1"/>
    <property type="match status" value="1"/>
</dbReference>
<dbReference type="SMART" id="SM00220">
    <property type="entry name" value="S_TKc"/>
    <property type="match status" value="1"/>
</dbReference>
<dbReference type="AlphaFoldDB" id="A0A9W7XRV6"/>
<dbReference type="PROSITE" id="PS50011">
    <property type="entry name" value="PROTEIN_KINASE_DOM"/>
    <property type="match status" value="1"/>
</dbReference>
<keyword evidence="6" id="KW-0547">Nucleotide-binding</keyword>
<comment type="catalytic activity">
    <reaction evidence="10">
        <text>L-threonyl-[protein] + ATP = O-phospho-L-threonyl-[protein] + ADP + H(+)</text>
        <dbReference type="Rhea" id="RHEA:46608"/>
        <dbReference type="Rhea" id="RHEA-COMP:11060"/>
        <dbReference type="Rhea" id="RHEA-COMP:11605"/>
        <dbReference type="ChEBI" id="CHEBI:15378"/>
        <dbReference type="ChEBI" id="CHEBI:30013"/>
        <dbReference type="ChEBI" id="CHEBI:30616"/>
        <dbReference type="ChEBI" id="CHEBI:61977"/>
        <dbReference type="ChEBI" id="CHEBI:456216"/>
        <dbReference type="EC" id="2.7.11.22"/>
    </reaction>
</comment>
<sequence length="323" mass="35597">MGGAPRSRWDDDEDEQPRCGSRVRRARGSKGSSPAASSTPAASSMPAEQSYECAEAEPAARALPPILPTHLEQGFAHLSGCRQVDECYRRLNKIEEGTYGVVYRAQDIATGDIVALKHLKLDQERNGFPITSLREIHTLLLAKHPNIVNVREIAAGKSLSSIYIVMDYMDHDLRTLMEGMPSPFQPSEIKSLLLQLCGAVEHLHSNWIVHRDLKTSNLLMQSGNLRVADFGLARKYSSPLGKMTGLVVTLWYRAPELLMGETKYSTAVDMWSVGCILAELFLHKPLFAGTSEIGQISSIFAACGVPTRDTWPGFADLPNARTF</sequence>
<dbReference type="GO" id="GO:0004693">
    <property type="term" value="F:cyclin-dependent protein serine/threonine kinase activity"/>
    <property type="evidence" value="ECO:0007669"/>
    <property type="project" value="UniProtKB-EC"/>
</dbReference>
<comment type="subcellular location">
    <subcellularLocation>
        <location evidence="1">Nucleus</location>
    </subcellularLocation>
</comment>
<dbReference type="GO" id="GO:0005634">
    <property type="term" value="C:nucleus"/>
    <property type="evidence" value="ECO:0007669"/>
    <property type="project" value="UniProtKB-SubCell"/>
</dbReference>
<reference evidence="14" key="1">
    <citation type="submission" date="2022-07" db="EMBL/GenBank/DDBJ databases">
        <title>Phylogenomic reconstructions and comparative analyses of Kickxellomycotina fungi.</title>
        <authorList>
            <person name="Reynolds N.K."/>
            <person name="Stajich J.E."/>
            <person name="Barry K."/>
            <person name="Grigoriev I.V."/>
            <person name="Crous P."/>
            <person name="Smith M.E."/>
        </authorList>
    </citation>
    <scope>NUCLEOTIDE SEQUENCE</scope>
    <source>
        <strain evidence="14">BCRC 34381</strain>
    </source>
</reference>
<evidence type="ECO:0000256" key="3">
    <source>
        <dbReference type="ARBA" id="ARBA00012425"/>
    </source>
</evidence>
<evidence type="ECO:0000256" key="9">
    <source>
        <dbReference type="ARBA" id="ARBA00023242"/>
    </source>
</evidence>
<dbReference type="Proteomes" id="UP001143981">
    <property type="component" value="Unassembled WGS sequence"/>
</dbReference>
<dbReference type="PANTHER" id="PTHR24056">
    <property type="entry name" value="CELL DIVISION PROTEIN KINASE"/>
    <property type="match status" value="1"/>
</dbReference>
<dbReference type="SUPFAM" id="SSF56112">
    <property type="entry name" value="Protein kinase-like (PK-like)"/>
    <property type="match status" value="1"/>
</dbReference>
<feature type="domain" description="Protein kinase" evidence="13">
    <location>
        <begin position="88"/>
        <end position="323"/>
    </location>
</feature>
<keyword evidence="5" id="KW-0808">Transferase</keyword>
<keyword evidence="9" id="KW-0539">Nucleus</keyword>
<proteinExistence type="inferred from homology"/>
<feature type="region of interest" description="Disordered" evidence="12">
    <location>
        <begin position="1"/>
        <end position="55"/>
    </location>
</feature>
<keyword evidence="4" id="KW-0723">Serine/threonine-protein kinase</keyword>
<dbReference type="GO" id="GO:0005524">
    <property type="term" value="F:ATP binding"/>
    <property type="evidence" value="ECO:0007669"/>
    <property type="project" value="UniProtKB-KW"/>
</dbReference>
<dbReference type="InterPro" id="IPR011009">
    <property type="entry name" value="Kinase-like_dom_sf"/>
</dbReference>
<dbReference type="PROSITE" id="PS00108">
    <property type="entry name" value="PROTEIN_KINASE_ST"/>
    <property type="match status" value="1"/>
</dbReference>
<evidence type="ECO:0000259" key="13">
    <source>
        <dbReference type="PROSITE" id="PS50011"/>
    </source>
</evidence>
<dbReference type="FunFam" id="3.30.200.20:FF:000054">
    <property type="entry name" value="Cyclin-dependent kinase 11B"/>
    <property type="match status" value="1"/>
</dbReference>
<evidence type="ECO:0000256" key="2">
    <source>
        <dbReference type="ARBA" id="ARBA00006485"/>
    </source>
</evidence>
<keyword evidence="7" id="KW-0418">Kinase</keyword>
<dbReference type="EC" id="2.7.11.22" evidence="3"/>
<evidence type="ECO:0000256" key="7">
    <source>
        <dbReference type="ARBA" id="ARBA00022777"/>
    </source>
</evidence>
<accession>A0A9W7XRV6</accession>
<evidence type="ECO:0000256" key="8">
    <source>
        <dbReference type="ARBA" id="ARBA00022840"/>
    </source>
</evidence>
<comment type="catalytic activity">
    <reaction evidence="11">
        <text>L-seryl-[protein] + ATP = O-phospho-L-seryl-[protein] + ADP + H(+)</text>
        <dbReference type="Rhea" id="RHEA:17989"/>
        <dbReference type="Rhea" id="RHEA-COMP:9863"/>
        <dbReference type="Rhea" id="RHEA-COMP:11604"/>
        <dbReference type="ChEBI" id="CHEBI:15378"/>
        <dbReference type="ChEBI" id="CHEBI:29999"/>
        <dbReference type="ChEBI" id="CHEBI:30616"/>
        <dbReference type="ChEBI" id="CHEBI:83421"/>
        <dbReference type="ChEBI" id="CHEBI:456216"/>
        <dbReference type="EC" id="2.7.11.22"/>
    </reaction>
</comment>
<evidence type="ECO:0000256" key="1">
    <source>
        <dbReference type="ARBA" id="ARBA00004123"/>
    </source>
</evidence>
<dbReference type="Gene3D" id="3.30.200.20">
    <property type="entry name" value="Phosphorylase Kinase, domain 1"/>
    <property type="match status" value="1"/>
</dbReference>
<dbReference type="PANTHER" id="PTHR24056:SF107">
    <property type="entry name" value="CYCLIN-DEPENDENT KINASE 11A-RELATED"/>
    <property type="match status" value="1"/>
</dbReference>
<evidence type="ECO:0000256" key="6">
    <source>
        <dbReference type="ARBA" id="ARBA00022741"/>
    </source>
</evidence>
<keyword evidence="8" id="KW-0067">ATP-binding</keyword>
<evidence type="ECO:0000256" key="5">
    <source>
        <dbReference type="ARBA" id="ARBA00022679"/>
    </source>
</evidence>
<dbReference type="InterPro" id="IPR008271">
    <property type="entry name" value="Ser/Thr_kinase_AS"/>
</dbReference>
<evidence type="ECO:0000256" key="4">
    <source>
        <dbReference type="ARBA" id="ARBA00022527"/>
    </source>
</evidence>
<organism evidence="14 15">
    <name type="scientific">Coemansia biformis</name>
    <dbReference type="NCBI Taxonomy" id="1286918"/>
    <lineage>
        <taxon>Eukaryota</taxon>
        <taxon>Fungi</taxon>
        <taxon>Fungi incertae sedis</taxon>
        <taxon>Zoopagomycota</taxon>
        <taxon>Kickxellomycotina</taxon>
        <taxon>Kickxellomycetes</taxon>
        <taxon>Kickxellales</taxon>
        <taxon>Kickxellaceae</taxon>
        <taxon>Coemansia</taxon>
    </lineage>
</organism>
<dbReference type="GO" id="GO:0007346">
    <property type="term" value="P:regulation of mitotic cell cycle"/>
    <property type="evidence" value="ECO:0007669"/>
    <property type="project" value="TreeGrafter"/>
</dbReference>
<feature type="compositionally biased region" description="Low complexity" evidence="12">
    <location>
        <begin position="32"/>
        <end position="47"/>
    </location>
</feature>
<dbReference type="OrthoDB" id="1732493at2759"/>
<evidence type="ECO:0000313" key="14">
    <source>
        <dbReference type="EMBL" id="KAJ1717907.1"/>
    </source>
</evidence>
<comment type="caution">
    <text evidence="14">The sequence shown here is derived from an EMBL/GenBank/DDBJ whole genome shotgun (WGS) entry which is preliminary data.</text>
</comment>
<dbReference type="FunFam" id="1.10.510.10:FF:000624">
    <property type="entry name" value="Mitogen-activated protein kinase"/>
    <property type="match status" value="1"/>
</dbReference>